<evidence type="ECO:0000256" key="7">
    <source>
        <dbReference type="RuleBase" id="RU004020"/>
    </source>
</evidence>
<evidence type="ECO:0000256" key="6">
    <source>
        <dbReference type="ARBA" id="ARBA00023242"/>
    </source>
</evidence>
<feature type="region of interest" description="Disordered" evidence="8">
    <location>
        <begin position="366"/>
        <end position="426"/>
    </location>
</feature>
<reference evidence="10" key="1">
    <citation type="journal article" date="2023" name="Science">
        <title>Genome structures resolve the early diversification of teleost fishes.</title>
        <authorList>
            <person name="Parey E."/>
            <person name="Louis A."/>
            <person name="Montfort J."/>
            <person name="Bouchez O."/>
            <person name="Roques C."/>
            <person name="Iampietro C."/>
            <person name="Lluch J."/>
            <person name="Castinel A."/>
            <person name="Donnadieu C."/>
            <person name="Desvignes T."/>
            <person name="Floi Bucao C."/>
            <person name="Jouanno E."/>
            <person name="Wen M."/>
            <person name="Mejri S."/>
            <person name="Dirks R."/>
            <person name="Jansen H."/>
            <person name="Henkel C."/>
            <person name="Chen W.J."/>
            <person name="Zahm M."/>
            <person name="Cabau C."/>
            <person name="Klopp C."/>
            <person name="Thompson A.W."/>
            <person name="Robinson-Rechavi M."/>
            <person name="Braasch I."/>
            <person name="Lecointre G."/>
            <person name="Bobe J."/>
            <person name="Postlethwait J.H."/>
            <person name="Berthelot C."/>
            <person name="Roest Crollius H."/>
            <person name="Guiguen Y."/>
        </authorList>
    </citation>
    <scope>NUCLEOTIDE SEQUENCE</scope>
    <source>
        <strain evidence="10">WJC10195</strain>
    </source>
</reference>
<keyword evidence="4" id="KW-0238">DNA-binding</keyword>
<feature type="region of interest" description="Disordered" evidence="8">
    <location>
        <begin position="613"/>
        <end position="643"/>
    </location>
</feature>
<gene>
    <name evidence="10" type="ORF">SKAU_G00329370</name>
</gene>
<dbReference type="Gene3D" id="1.10.10.10">
    <property type="entry name" value="Winged helix-like DNA-binding domain superfamily/Winged helix DNA-binding domain"/>
    <property type="match status" value="1"/>
</dbReference>
<proteinExistence type="inferred from homology"/>
<dbReference type="PANTHER" id="PTHR10015">
    <property type="entry name" value="HEAT SHOCK TRANSCRIPTION FACTOR"/>
    <property type="match status" value="1"/>
</dbReference>
<feature type="region of interest" description="Disordered" evidence="8">
    <location>
        <begin position="444"/>
        <end position="512"/>
    </location>
</feature>
<dbReference type="InterPro" id="IPR036388">
    <property type="entry name" value="WH-like_DNA-bd_sf"/>
</dbReference>
<dbReference type="SUPFAM" id="SSF46785">
    <property type="entry name" value="Winged helix' DNA-binding domain"/>
    <property type="match status" value="1"/>
</dbReference>
<protein>
    <recommendedName>
        <fullName evidence="9">HSF-type DNA-binding domain-containing protein</fullName>
    </recommendedName>
</protein>
<keyword evidence="5" id="KW-0804">Transcription</keyword>
<sequence>MEEAFFTLPINPNNFPAKLWCLVNNTKNHSIHWDHTGQGIVINQQLFETELLSPVKIGEPIFKTTNFTSFIRQLNLYGFRKVELSPGSADKFGDSDLIITGEGVQQQQHRFQNPNFKRDHPELLVNLKRLTTSNKAKLEAGLEVNCRPPSRIQRLLSNAPEEDKSKIAKRGSVFVGQVGRGFHNDNSAPYQYHPNRPHSMKGYDRTPIPQRGWVVGHGDSASPTTFFTDKGIPVSVIQRFPNDTACSAQSSPTTKHVQQGSQGVLAPGQKFNNFIPHHAQYGPGFYTAAVCQCCSSGSVNPNMTACVHQAPSSFSQYSYYQPNYPVGFLHPGSQDWQNSGSEDVKKNDVNLETVFRIVDELQVSPKPSMVKVESPEECEVTPASEQQPPTTVSLCAVSTATSTPETVPQKEREQRSPPQESGQLIPLDFSQRVLKNVENLSRCLGKPSEARPSEPSCKMAEASTSPSKVKDRNTRQQKPLVAPMAAPPSVTGRQSAGRRSMGSQGKEAKETGNETLQNADSFAVHHVRLGPAAAAGAMTVSQRRWAGLWPWLLMAALQVVFGQTGLELAAAVESERSAPKAVIKVTLLKQEAGKPITLEGVFAGASLRGSAEGKLIQPPSQTMLPECPERRKKGSPGIPQLSCGPCHMQAEQLAAQRSPPGNGTVGFSEL</sequence>
<dbReference type="SMART" id="SM00415">
    <property type="entry name" value="HSF"/>
    <property type="match status" value="1"/>
</dbReference>
<dbReference type="FunFam" id="1.10.10.10:FF:000349">
    <property type="entry name" value="Heat shock transcription factor, Y-linked"/>
    <property type="match status" value="1"/>
</dbReference>
<dbReference type="GO" id="GO:0043565">
    <property type="term" value="F:sequence-specific DNA binding"/>
    <property type="evidence" value="ECO:0007669"/>
    <property type="project" value="InterPro"/>
</dbReference>
<dbReference type="InterPro" id="IPR036390">
    <property type="entry name" value="WH_DNA-bd_sf"/>
</dbReference>
<dbReference type="PANTHER" id="PTHR10015:SF278">
    <property type="entry name" value="HEAT SHOCK FACTOR PROTEIN 5"/>
    <property type="match status" value="1"/>
</dbReference>
<evidence type="ECO:0000256" key="1">
    <source>
        <dbReference type="ARBA" id="ARBA00004123"/>
    </source>
</evidence>
<keyword evidence="3" id="KW-0805">Transcription regulation</keyword>
<comment type="subcellular location">
    <subcellularLocation>
        <location evidence="1">Nucleus</location>
    </subcellularLocation>
</comment>
<feature type="domain" description="HSF-type DNA-binding" evidence="9">
    <location>
        <begin position="11"/>
        <end position="130"/>
    </location>
</feature>
<evidence type="ECO:0000313" key="10">
    <source>
        <dbReference type="EMBL" id="KAJ8343009.1"/>
    </source>
</evidence>
<organism evidence="10 11">
    <name type="scientific">Synaphobranchus kaupii</name>
    <name type="common">Kaup's arrowtooth eel</name>
    <dbReference type="NCBI Taxonomy" id="118154"/>
    <lineage>
        <taxon>Eukaryota</taxon>
        <taxon>Metazoa</taxon>
        <taxon>Chordata</taxon>
        <taxon>Craniata</taxon>
        <taxon>Vertebrata</taxon>
        <taxon>Euteleostomi</taxon>
        <taxon>Actinopterygii</taxon>
        <taxon>Neopterygii</taxon>
        <taxon>Teleostei</taxon>
        <taxon>Anguilliformes</taxon>
        <taxon>Synaphobranchidae</taxon>
        <taxon>Synaphobranchus</taxon>
    </lineage>
</organism>
<dbReference type="Pfam" id="PF00447">
    <property type="entry name" value="HSF_DNA-bind"/>
    <property type="match status" value="1"/>
</dbReference>
<name>A0A9Q1EQE0_SYNKA</name>
<dbReference type="Gene3D" id="3.50.30.30">
    <property type="match status" value="1"/>
</dbReference>
<keyword evidence="11" id="KW-1185">Reference proteome</keyword>
<evidence type="ECO:0000256" key="3">
    <source>
        <dbReference type="ARBA" id="ARBA00023015"/>
    </source>
</evidence>
<evidence type="ECO:0000313" key="11">
    <source>
        <dbReference type="Proteomes" id="UP001152622"/>
    </source>
</evidence>
<dbReference type="GO" id="GO:0005634">
    <property type="term" value="C:nucleus"/>
    <property type="evidence" value="ECO:0007669"/>
    <property type="project" value="UniProtKB-SubCell"/>
</dbReference>
<evidence type="ECO:0000256" key="4">
    <source>
        <dbReference type="ARBA" id="ARBA00023125"/>
    </source>
</evidence>
<dbReference type="OrthoDB" id="6418155at2759"/>
<dbReference type="AlphaFoldDB" id="A0A9Q1EQE0"/>
<dbReference type="GO" id="GO:0003700">
    <property type="term" value="F:DNA-binding transcription factor activity"/>
    <property type="evidence" value="ECO:0007669"/>
    <property type="project" value="InterPro"/>
</dbReference>
<accession>A0A9Q1EQE0</accession>
<dbReference type="InterPro" id="IPR000232">
    <property type="entry name" value="HSF_DNA-bd"/>
</dbReference>
<comment type="similarity">
    <text evidence="2 7">Belongs to the HSF family.</text>
</comment>
<keyword evidence="6" id="KW-0539">Nucleus</keyword>
<evidence type="ECO:0000259" key="9">
    <source>
        <dbReference type="SMART" id="SM00415"/>
    </source>
</evidence>
<feature type="compositionally biased region" description="Polar residues" evidence="8">
    <location>
        <begin position="383"/>
        <end position="406"/>
    </location>
</feature>
<evidence type="ECO:0000256" key="5">
    <source>
        <dbReference type="ARBA" id="ARBA00023163"/>
    </source>
</evidence>
<evidence type="ECO:0000256" key="2">
    <source>
        <dbReference type="ARBA" id="ARBA00006403"/>
    </source>
</evidence>
<evidence type="ECO:0000256" key="8">
    <source>
        <dbReference type="SAM" id="MobiDB-lite"/>
    </source>
</evidence>
<comment type="caution">
    <text evidence="10">The sequence shown here is derived from an EMBL/GenBank/DDBJ whole genome shotgun (WGS) entry which is preliminary data.</text>
</comment>
<dbReference type="Proteomes" id="UP001152622">
    <property type="component" value="Chromosome 14"/>
</dbReference>
<dbReference type="EMBL" id="JAINUF010000014">
    <property type="protein sequence ID" value="KAJ8343009.1"/>
    <property type="molecule type" value="Genomic_DNA"/>
</dbReference>